<comment type="similarity">
    <text evidence="14 16">Belongs to the type III pantothenate kinase family.</text>
</comment>
<dbReference type="GO" id="GO:0005737">
    <property type="term" value="C:cytoplasm"/>
    <property type="evidence" value="ECO:0007669"/>
    <property type="project" value="UniProtKB-SubCell"/>
</dbReference>
<dbReference type="CDD" id="cd24015">
    <property type="entry name" value="ASKHA_NBD_PanK-III"/>
    <property type="match status" value="1"/>
</dbReference>
<dbReference type="STRING" id="2045.KR76_03485"/>
<evidence type="ECO:0000256" key="13">
    <source>
        <dbReference type="ARBA" id="ARBA00022993"/>
    </source>
</evidence>
<comment type="cofactor">
    <cofactor evidence="16">
        <name>NH4(+)</name>
        <dbReference type="ChEBI" id="CHEBI:28938"/>
    </cofactor>
    <cofactor evidence="16">
        <name>K(+)</name>
        <dbReference type="ChEBI" id="CHEBI:29103"/>
    </cofactor>
    <text evidence="16">A monovalent cation. Ammonium or potassium.</text>
</comment>
<evidence type="ECO:0000256" key="9">
    <source>
        <dbReference type="ARBA" id="ARBA00022741"/>
    </source>
</evidence>
<dbReference type="KEGG" id="psim:KR76_03485"/>
<evidence type="ECO:0000256" key="1">
    <source>
        <dbReference type="ARBA" id="ARBA00001206"/>
    </source>
</evidence>
<accession>A0A0A1DL20</accession>
<feature type="binding site" evidence="16">
    <location>
        <begin position="106"/>
        <end position="109"/>
    </location>
    <ligand>
        <name>substrate</name>
    </ligand>
</feature>
<dbReference type="RefSeq" id="WP_038676656.1">
    <property type="nucleotide sequence ID" value="NZ_BJMC01000005.1"/>
</dbReference>
<evidence type="ECO:0000256" key="2">
    <source>
        <dbReference type="ARBA" id="ARBA00001958"/>
    </source>
</evidence>
<dbReference type="GO" id="GO:0005524">
    <property type="term" value="F:ATP binding"/>
    <property type="evidence" value="ECO:0007669"/>
    <property type="project" value="UniProtKB-UniRule"/>
</dbReference>
<keyword evidence="13 16" id="KW-0173">Coenzyme A biosynthesis</keyword>
<comment type="caution">
    <text evidence="16">Lacks conserved residue(s) required for the propagation of feature annotation.</text>
</comment>
<keyword evidence="18" id="KW-1185">Reference proteome</keyword>
<dbReference type="NCBIfam" id="NF009855">
    <property type="entry name" value="PRK13321.1"/>
    <property type="match status" value="1"/>
</dbReference>
<dbReference type="UniPathway" id="UPA00241">
    <property type="reaction ID" value="UER00352"/>
</dbReference>
<dbReference type="Pfam" id="PF03309">
    <property type="entry name" value="Pan_kinase"/>
    <property type="match status" value="1"/>
</dbReference>
<evidence type="ECO:0000256" key="11">
    <source>
        <dbReference type="ARBA" id="ARBA00022840"/>
    </source>
</evidence>
<comment type="subunit">
    <text evidence="5 16">Homodimer.</text>
</comment>
<dbReference type="EMBL" id="CP009896">
    <property type="protein sequence ID" value="AIY16055.1"/>
    <property type="molecule type" value="Genomic_DNA"/>
</dbReference>
<keyword evidence="10 16" id="KW-0418">Kinase</keyword>
<evidence type="ECO:0000256" key="4">
    <source>
        <dbReference type="ARBA" id="ARBA00005225"/>
    </source>
</evidence>
<dbReference type="Gene3D" id="3.30.420.40">
    <property type="match status" value="2"/>
</dbReference>
<evidence type="ECO:0000313" key="17">
    <source>
        <dbReference type="EMBL" id="AIY16055.1"/>
    </source>
</evidence>
<evidence type="ECO:0000256" key="12">
    <source>
        <dbReference type="ARBA" id="ARBA00022958"/>
    </source>
</evidence>
<gene>
    <name evidence="16" type="primary">coaX</name>
    <name evidence="17" type="ORF">KR76_03485</name>
</gene>
<feature type="binding site" evidence="16">
    <location>
        <position position="128"/>
    </location>
    <ligand>
        <name>K(+)</name>
        <dbReference type="ChEBI" id="CHEBI:29103"/>
    </ligand>
</feature>
<feature type="active site" description="Proton acceptor" evidence="16">
    <location>
        <position position="108"/>
    </location>
</feature>
<dbReference type="NCBIfam" id="TIGR00671">
    <property type="entry name" value="baf"/>
    <property type="match status" value="1"/>
</dbReference>
<feature type="binding site" evidence="16">
    <location>
        <position position="184"/>
    </location>
    <ligand>
        <name>substrate</name>
    </ligand>
</feature>
<evidence type="ECO:0000256" key="14">
    <source>
        <dbReference type="ARBA" id="ARBA00038036"/>
    </source>
</evidence>
<dbReference type="HAMAP" id="MF_01274">
    <property type="entry name" value="Pantothen_kinase_3"/>
    <property type="match status" value="1"/>
</dbReference>
<comment type="cofactor">
    <cofactor evidence="2">
        <name>K(+)</name>
        <dbReference type="ChEBI" id="CHEBI:29103"/>
    </cofactor>
</comment>
<comment type="pathway">
    <text evidence="4 16">Cofactor biosynthesis; coenzyme A biosynthesis; CoA from (R)-pantothenate: step 1/5.</text>
</comment>
<proteinExistence type="inferred from homology"/>
<evidence type="ECO:0000256" key="16">
    <source>
        <dbReference type="HAMAP-Rule" id="MF_01274"/>
    </source>
</evidence>
<dbReference type="PANTHER" id="PTHR34265:SF1">
    <property type="entry name" value="TYPE III PANTOTHENATE KINASE"/>
    <property type="match status" value="1"/>
</dbReference>
<dbReference type="eggNOG" id="COG1521">
    <property type="taxonomic scope" value="Bacteria"/>
</dbReference>
<dbReference type="GeneID" id="96608033"/>
<dbReference type="PANTHER" id="PTHR34265">
    <property type="entry name" value="TYPE III PANTOTHENATE KINASE"/>
    <property type="match status" value="1"/>
</dbReference>
<comment type="function">
    <text evidence="16">Catalyzes the phosphorylation of pantothenate (Pan), the first step in CoA biosynthesis.</text>
</comment>
<dbReference type="EC" id="2.7.1.33" evidence="6 16"/>
<keyword evidence="7 16" id="KW-0963">Cytoplasm</keyword>
<dbReference type="GO" id="GO:0046872">
    <property type="term" value="F:metal ion binding"/>
    <property type="evidence" value="ECO:0007669"/>
    <property type="project" value="UniProtKB-KW"/>
</dbReference>
<feature type="binding site" evidence="16">
    <location>
        <begin position="7"/>
        <end position="14"/>
    </location>
    <ligand>
        <name>ATP</name>
        <dbReference type="ChEBI" id="CHEBI:30616"/>
    </ligand>
</feature>
<evidence type="ECO:0000256" key="6">
    <source>
        <dbReference type="ARBA" id="ARBA00012102"/>
    </source>
</evidence>
<keyword evidence="12 16" id="KW-0630">Potassium</keyword>
<name>A0A0A1DL20_NOCSI</name>
<keyword evidence="8 16" id="KW-0808">Transferase</keyword>
<keyword evidence="11 16" id="KW-0067">ATP-binding</keyword>
<evidence type="ECO:0000256" key="10">
    <source>
        <dbReference type="ARBA" id="ARBA00022777"/>
    </source>
</evidence>
<evidence type="ECO:0000256" key="15">
    <source>
        <dbReference type="ARBA" id="ARBA00040883"/>
    </source>
</evidence>
<keyword evidence="16" id="KW-0479">Metal-binding</keyword>
<dbReference type="Proteomes" id="UP000030300">
    <property type="component" value="Chromosome"/>
</dbReference>
<dbReference type="InterPro" id="IPR043129">
    <property type="entry name" value="ATPase_NBD"/>
</dbReference>
<sequence length="261" mass="27510">MPLLAADIGNAHTVLGLVADGEVLADWRVSTNEHRTADEWAVLIRGLLGARASEVTGIAVCATVPAVLNAWRDMLPAHFPDVPRVIVEPGIRTGVPILVDNPREVGTDRIINALAAAADYPVPAIVVDFGGTATTYDVVDEQGRYVGGAITPGIEISLDALSRGGAQLRMVELVRPRGVIGKNTVEALQSGMVFGVASQVEGMVERLLDALGCPAGDERAASVIATGYLAPLVVDECRCFTDLAPALTLRGLEKVFARNQR</sequence>
<evidence type="ECO:0000256" key="8">
    <source>
        <dbReference type="ARBA" id="ARBA00022679"/>
    </source>
</evidence>
<feature type="binding site" evidence="16">
    <location>
        <position position="132"/>
    </location>
    <ligand>
        <name>ATP</name>
        <dbReference type="ChEBI" id="CHEBI:30616"/>
    </ligand>
</feature>
<evidence type="ECO:0000256" key="3">
    <source>
        <dbReference type="ARBA" id="ARBA00004496"/>
    </source>
</evidence>
<dbReference type="GO" id="GO:0015937">
    <property type="term" value="P:coenzyme A biosynthetic process"/>
    <property type="evidence" value="ECO:0007669"/>
    <property type="project" value="UniProtKB-UniRule"/>
</dbReference>
<comment type="subcellular location">
    <subcellularLocation>
        <location evidence="3 16">Cytoplasm</location>
    </subcellularLocation>
</comment>
<reference evidence="17 18" key="1">
    <citation type="journal article" date="2015" name="Genome Announc.">
        <title>Complete Genome Sequence of Steroid-Transforming Nocardioides simplex VKM Ac-2033D.</title>
        <authorList>
            <person name="Shtratnikova V.Y."/>
            <person name="Schelkunov M.I."/>
            <person name="Pekov Y.A."/>
            <person name="Fokina V.V."/>
            <person name="Logacheva M.D."/>
            <person name="Sokolov S.L."/>
            <person name="Bragin E.Y."/>
            <person name="Ashapkin V.V."/>
            <person name="Donova M.V."/>
        </authorList>
    </citation>
    <scope>NUCLEOTIDE SEQUENCE [LARGE SCALE GENOMIC DNA]</scope>
    <source>
        <strain evidence="17 18">VKM Ac-2033D</strain>
    </source>
</reference>
<evidence type="ECO:0000256" key="7">
    <source>
        <dbReference type="ARBA" id="ARBA00022490"/>
    </source>
</evidence>
<keyword evidence="9 16" id="KW-0547">Nucleotide-binding</keyword>
<dbReference type="AlphaFoldDB" id="A0A0A1DL20"/>
<comment type="catalytic activity">
    <reaction evidence="1 16">
        <text>(R)-pantothenate + ATP = (R)-4'-phosphopantothenate + ADP + H(+)</text>
        <dbReference type="Rhea" id="RHEA:16373"/>
        <dbReference type="ChEBI" id="CHEBI:10986"/>
        <dbReference type="ChEBI" id="CHEBI:15378"/>
        <dbReference type="ChEBI" id="CHEBI:29032"/>
        <dbReference type="ChEBI" id="CHEBI:30616"/>
        <dbReference type="ChEBI" id="CHEBI:456216"/>
        <dbReference type="EC" id="2.7.1.33"/>
    </reaction>
</comment>
<evidence type="ECO:0000256" key="5">
    <source>
        <dbReference type="ARBA" id="ARBA00011738"/>
    </source>
</evidence>
<protein>
    <recommendedName>
        <fullName evidence="15 16">Type III pantothenate kinase</fullName>
        <ecNumber evidence="6 16">2.7.1.33</ecNumber>
    </recommendedName>
    <alternativeName>
        <fullName evidence="16">PanK-III</fullName>
    </alternativeName>
    <alternativeName>
        <fullName evidence="16">Pantothenic acid kinase</fullName>
    </alternativeName>
</protein>
<dbReference type="SUPFAM" id="SSF53067">
    <property type="entry name" value="Actin-like ATPase domain"/>
    <property type="match status" value="2"/>
</dbReference>
<dbReference type="OrthoDB" id="9804707at2"/>
<evidence type="ECO:0000313" key="18">
    <source>
        <dbReference type="Proteomes" id="UP000030300"/>
    </source>
</evidence>
<dbReference type="HOGENOM" id="CLU_066627_1_0_11"/>
<dbReference type="GO" id="GO:0004594">
    <property type="term" value="F:pantothenate kinase activity"/>
    <property type="evidence" value="ECO:0007669"/>
    <property type="project" value="UniProtKB-UniRule"/>
</dbReference>
<dbReference type="InterPro" id="IPR004619">
    <property type="entry name" value="Type_III_PanK"/>
</dbReference>
<organism evidence="17 18">
    <name type="scientific">Nocardioides simplex</name>
    <name type="common">Arthrobacter simplex</name>
    <dbReference type="NCBI Taxonomy" id="2045"/>
    <lineage>
        <taxon>Bacteria</taxon>
        <taxon>Bacillati</taxon>
        <taxon>Actinomycetota</taxon>
        <taxon>Actinomycetes</taxon>
        <taxon>Propionibacteriales</taxon>
        <taxon>Nocardioidaceae</taxon>
        <taxon>Pimelobacter</taxon>
    </lineage>
</organism>